<dbReference type="InterPro" id="IPR043129">
    <property type="entry name" value="ATPase_NBD"/>
</dbReference>
<reference evidence="2 3" key="1">
    <citation type="submission" date="2018-12" db="EMBL/GenBank/DDBJ databases">
        <title>Amycolatopsis eburnea sp. nov. actinomycete associate with arbuscular mycorrhiza fungal spore.</title>
        <authorList>
            <person name="Lumyong S."/>
            <person name="Chaiya L."/>
        </authorList>
    </citation>
    <scope>NUCLEOTIDE SEQUENCE [LARGE SCALE GENOMIC DNA]</scope>
    <source>
        <strain evidence="2 3">GLM-1</strain>
    </source>
</reference>
<accession>A0A427T005</accession>
<dbReference type="PANTHER" id="PTHR43190">
    <property type="entry name" value="N-ACETYL-D-GLUCOSAMINE KINASE"/>
    <property type="match status" value="1"/>
</dbReference>
<dbReference type="Pfam" id="PF01869">
    <property type="entry name" value="BcrAD_BadFG"/>
    <property type="match status" value="1"/>
</dbReference>
<feature type="domain" description="ATPase BadF/BadG/BcrA/BcrD type" evidence="1">
    <location>
        <begin position="7"/>
        <end position="262"/>
    </location>
</feature>
<dbReference type="SUPFAM" id="SSF53067">
    <property type="entry name" value="Actin-like ATPase domain"/>
    <property type="match status" value="2"/>
</dbReference>
<evidence type="ECO:0000259" key="1">
    <source>
        <dbReference type="Pfam" id="PF01869"/>
    </source>
</evidence>
<proteinExistence type="predicted"/>
<evidence type="ECO:0000313" key="3">
    <source>
        <dbReference type="Proteomes" id="UP000267081"/>
    </source>
</evidence>
<dbReference type="EMBL" id="RSEC01000060">
    <property type="protein sequence ID" value="RSD10761.1"/>
    <property type="molecule type" value="Genomic_DNA"/>
</dbReference>
<dbReference type="Gene3D" id="3.30.420.40">
    <property type="match status" value="2"/>
</dbReference>
<dbReference type="PANTHER" id="PTHR43190:SF3">
    <property type="entry name" value="N-ACETYL-D-GLUCOSAMINE KINASE"/>
    <property type="match status" value="1"/>
</dbReference>
<dbReference type="AlphaFoldDB" id="A0A427T005"/>
<organism evidence="2 3">
    <name type="scientific">Amycolatopsis eburnea</name>
    <dbReference type="NCBI Taxonomy" id="2267691"/>
    <lineage>
        <taxon>Bacteria</taxon>
        <taxon>Bacillati</taxon>
        <taxon>Actinomycetota</taxon>
        <taxon>Actinomycetes</taxon>
        <taxon>Pseudonocardiales</taxon>
        <taxon>Pseudonocardiaceae</taxon>
        <taxon>Amycolatopsis</taxon>
    </lineage>
</organism>
<dbReference type="RefSeq" id="WP_125314904.1">
    <property type="nucleotide sequence ID" value="NZ_RSEC01000060.1"/>
</dbReference>
<name>A0A427T005_9PSEU</name>
<comment type="caution">
    <text evidence="2">The sequence shown here is derived from an EMBL/GenBank/DDBJ whole genome shotgun (WGS) entry which is preliminary data.</text>
</comment>
<dbReference type="OrthoDB" id="4138439at2"/>
<sequence length="336" mass="33181">MVGRFAIDAGGSRTRVLVVPGDGRARRTFEFPSINPHATGDEAGRTLRAAFAEIGAALGAGPSVGWLASAAAGPGGIGPELERAGAAADAAGLDTAGLVVSNDVLPLLWGVPALSGVGVVAVCGTGSGFFGTDGKRVANAGGCEYLGSDEGGAVDIGLRGLRAAVRATDGRGPETALVDALGEYAGTTVAGLARRLAAQPFPKQGLAALAPVVCATWLAGDEVALGVVDQAVGDLAEGVYAVRDALGLPDGFAVAAAGGVFTGCPELYEQFAHHLTGPVGAGSADLVTDTASVVLTALDRFAVDGEPVLPGGLDAYAAALPPRRRHEAGTVLGGVR</sequence>
<evidence type="ECO:0000313" key="2">
    <source>
        <dbReference type="EMBL" id="RSD10761.1"/>
    </source>
</evidence>
<dbReference type="InterPro" id="IPR052519">
    <property type="entry name" value="Euk-type_GlcNAc_Kinase"/>
</dbReference>
<dbReference type="Proteomes" id="UP000267081">
    <property type="component" value="Unassembled WGS sequence"/>
</dbReference>
<dbReference type="InterPro" id="IPR002731">
    <property type="entry name" value="ATPase_BadF"/>
</dbReference>
<gene>
    <name evidence="2" type="ORF">EIY87_38875</name>
</gene>
<protein>
    <recommendedName>
        <fullName evidence="1">ATPase BadF/BadG/BcrA/BcrD type domain-containing protein</fullName>
    </recommendedName>
</protein>
<keyword evidence="3" id="KW-1185">Reference proteome</keyword>